<proteinExistence type="predicted"/>
<organism evidence="1 2">
    <name type="scientific">Streptomyces formicae</name>
    <dbReference type="NCBI Taxonomy" id="1616117"/>
    <lineage>
        <taxon>Bacteria</taxon>
        <taxon>Bacillati</taxon>
        <taxon>Actinomycetota</taxon>
        <taxon>Actinomycetes</taxon>
        <taxon>Kitasatosporales</taxon>
        <taxon>Streptomycetaceae</taxon>
        <taxon>Streptomyces</taxon>
    </lineage>
</organism>
<evidence type="ECO:0000313" key="2">
    <source>
        <dbReference type="Proteomes" id="UP000828924"/>
    </source>
</evidence>
<sequence length="83" mass="9083">MSTFVHDGVEFDLDRTYVDVVGVEWRWTGQRNEHGEPLMTGGGENIAVPLPDVYHDHGPLIPVAAARLSSYVLRDALLGPVVA</sequence>
<dbReference type="EMBL" id="CP071872">
    <property type="protein sequence ID" value="UNM13826.1"/>
    <property type="molecule type" value="Genomic_DNA"/>
</dbReference>
<dbReference type="Proteomes" id="UP000828924">
    <property type="component" value="Chromosome"/>
</dbReference>
<accession>A0ABY3WQG3</accession>
<protein>
    <submittedName>
        <fullName evidence="1">PhiSA1p31-related protein</fullName>
    </submittedName>
</protein>
<keyword evidence="2" id="KW-1185">Reference proteome</keyword>
<dbReference type="RefSeq" id="WP_242332750.1">
    <property type="nucleotide sequence ID" value="NZ_CP071872.1"/>
</dbReference>
<evidence type="ECO:0000313" key="1">
    <source>
        <dbReference type="EMBL" id="UNM13826.1"/>
    </source>
</evidence>
<dbReference type="NCBIfam" id="NF038082">
    <property type="entry name" value="phiSA1p31"/>
    <property type="match status" value="1"/>
</dbReference>
<reference evidence="1 2" key="1">
    <citation type="submission" date="2021-03" db="EMBL/GenBank/DDBJ databases">
        <title>Complete genome of Streptomyces formicae strain 1H-GS9 (DSM 100524).</title>
        <authorList>
            <person name="Atanasov K.E."/>
            <person name="Altabella T."/>
            <person name="Ferrer A."/>
        </authorList>
    </citation>
    <scope>NUCLEOTIDE SEQUENCE [LARGE SCALE GENOMIC DNA]</scope>
    <source>
        <strain evidence="1 2">1H-GS9</strain>
    </source>
</reference>
<name>A0ABY3WQG3_9ACTN</name>
<gene>
    <name evidence="1" type="ORF">J4032_22290</name>
</gene>